<gene>
    <name evidence="11" type="primary">aroC</name>
    <name evidence="12" type="ORF">SAMN02745133_00764</name>
</gene>
<reference evidence="13" key="1">
    <citation type="submission" date="2016-11" db="EMBL/GenBank/DDBJ databases">
        <authorList>
            <person name="Varghese N."/>
            <person name="Submissions S."/>
        </authorList>
    </citation>
    <scope>NUCLEOTIDE SEQUENCE [LARGE SCALE GENOMIC DNA]</scope>
    <source>
        <strain evidence="13">DSM 12395</strain>
    </source>
</reference>
<evidence type="ECO:0000256" key="1">
    <source>
        <dbReference type="ARBA" id="ARBA00005044"/>
    </source>
</evidence>
<dbReference type="InterPro" id="IPR000453">
    <property type="entry name" value="Chorismate_synth"/>
</dbReference>
<feature type="binding site" evidence="11">
    <location>
        <begin position="129"/>
        <end position="131"/>
    </location>
    <ligand>
        <name>FMN</name>
        <dbReference type="ChEBI" id="CHEBI:58210"/>
    </ligand>
</feature>
<dbReference type="HAMAP" id="MF_00300">
    <property type="entry name" value="Chorismate_synth"/>
    <property type="match status" value="1"/>
</dbReference>
<feature type="binding site" evidence="11">
    <location>
        <position position="336"/>
    </location>
    <ligand>
        <name>FMN</name>
        <dbReference type="ChEBI" id="CHEBI:58210"/>
    </ligand>
</feature>
<comment type="pathway">
    <text evidence="1 11">Metabolic intermediate biosynthesis; chorismate biosynthesis; chorismate from D-erythrose 4-phosphate and phosphoenolpyruvate: step 7/7.</text>
</comment>
<feature type="binding site" evidence="11">
    <location>
        <position position="40"/>
    </location>
    <ligand>
        <name>NADP(+)</name>
        <dbReference type="ChEBI" id="CHEBI:58349"/>
    </ligand>
</feature>
<dbReference type="FunFam" id="3.60.150.10:FF:000002">
    <property type="entry name" value="Chorismate synthase"/>
    <property type="match status" value="1"/>
</dbReference>
<dbReference type="Proteomes" id="UP000184148">
    <property type="component" value="Unassembled WGS sequence"/>
</dbReference>
<evidence type="ECO:0000256" key="4">
    <source>
        <dbReference type="ARBA" id="ARBA00022605"/>
    </source>
</evidence>
<evidence type="ECO:0000256" key="3">
    <source>
        <dbReference type="ARBA" id="ARBA00013036"/>
    </source>
</evidence>
<dbReference type="SUPFAM" id="SSF103263">
    <property type="entry name" value="Chorismate synthase, AroC"/>
    <property type="match status" value="1"/>
</dbReference>
<dbReference type="InterPro" id="IPR035904">
    <property type="entry name" value="Chorismate_synth_AroC_sf"/>
</dbReference>
<keyword evidence="10 11" id="KW-0456">Lyase</keyword>
<dbReference type="GO" id="GO:0009073">
    <property type="term" value="P:aromatic amino acid family biosynthetic process"/>
    <property type="evidence" value="ECO:0007669"/>
    <property type="project" value="UniProtKB-KW"/>
</dbReference>
<dbReference type="GO" id="GO:0009423">
    <property type="term" value="P:chorismate biosynthetic process"/>
    <property type="evidence" value="ECO:0007669"/>
    <property type="project" value="UniProtKB-UniRule"/>
</dbReference>
<dbReference type="InterPro" id="IPR020541">
    <property type="entry name" value="Chorismate_synthase_CS"/>
</dbReference>
<keyword evidence="4 11" id="KW-0028">Amino-acid biosynthesis</keyword>
<evidence type="ECO:0000256" key="10">
    <source>
        <dbReference type="ARBA" id="ARBA00023239"/>
    </source>
</evidence>
<dbReference type="UniPathway" id="UPA00053">
    <property type="reaction ID" value="UER00090"/>
</dbReference>
<dbReference type="CDD" id="cd07304">
    <property type="entry name" value="Chorismate_synthase"/>
    <property type="match status" value="1"/>
</dbReference>
<evidence type="ECO:0000256" key="2">
    <source>
        <dbReference type="ARBA" id="ARBA00008014"/>
    </source>
</evidence>
<comment type="function">
    <text evidence="11">Catalyzes the anti-1,4-elimination of the C-3 phosphate and the C-6 proR hydrogen from 5-enolpyruvylshikimate-3-phosphate (EPSP) to yield chorismate, which is the branch point compound that serves as the starting substrate for the three terminal pathways of aromatic amino acid biosynthesis. This reaction introduces a second double bond into the aromatic ring system.</text>
</comment>
<comment type="catalytic activity">
    <reaction evidence="11">
        <text>5-O-(1-carboxyvinyl)-3-phosphoshikimate = chorismate + phosphate</text>
        <dbReference type="Rhea" id="RHEA:21020"/>
        <dbReference type="ChEBI" id="CHEBI:29748"/>
        <dbReference type="ChEBI" id="CHEBI:43474"/>
        <dbReference type="ChEBI" id="CHEBI:57701"/>
        <dbReference type="EC" id="4.2.3.5"/>
    </reaction>
</comment>
<dbReference type="AlphaFoldDB" id="A0A1M4UUI4"/>
<dbReference type="PANTHER" id="PTHR21085:SF0">
    <property type="entry name" value="CHORISMATE SYNTHASE"/>
    <property type="match status" value="1"/>
</dbReference>
<dbReference type="GO" id="GO:0010181">
    <property type="term" value="F:FMN binding"/>
    <property type="evidence" value="ECO:0007669"/>
    <property type="project" value="TreeGrafter"/>
</dbReference>
<dbReference type="EC" id="4.2.3.5" evidence="3 11"/>
<evidence type="ECO:0000256" key="9">
    <source>
        <dbReference type="ARBA" id="ARBA00023141"/>
    </source>
</evidence>
<dbReference type="OrthoDB" id="9771806at2"/>
<organism evidence="12 13">
    <name type="scientific">Desulforamulus putei DSM 12395</name>
    <dbReference type="NCBI Taxonomy" id="1121429"/>
    <lineage>
        <taxon>Bacteria</taxon>
        <taxon>Bacillati</taxon>
        <taxon>Bacillota</taxon>
        <taxon>Clostridia</taxon>
        <taxon>Eubacteriales</taxon>
        <taxon>Peptococcaceae</taxon>
        <taxon>Desulforamulus</taxon>
    </lineage>
</organism>
<keyword evidence="6 11" id="KW-0288">FMN</keyword>
<comment type="subunit">
    <text evidence="11">Homotetramer.</text>
</comment>
<feature type="binding site" evidence="11">
    <location>
        <begin position="250"/>
        <end position="251"/>
    </location>
    <ligand>
        <name>FMN</name>
        <dbReference type="ChEBI" id="CHEBI:58210"/>
    </ligand>
</feature>
<evidence type="ECO:0000256" key="5">
    <source>
        <dbReference type="ARBA" id="ARBA00022630"/>
    </source>
</evidence>
<evidence type="ECO:0000256" key="8">
    <source>
        <dbReference type="ARBA" id="ARBA00022857"/>
    </source>
</evidence>
<name>A0A1M4UUI4_9FIRM</name>
<comment type="similarity">
    <text evidence="2 11">Belongs to the chorismate synthase family.</text>
</comment>
<dbReference type="GO" id="GO:0008652">
    <property type="term" value="P:amino acid biosynthetic process"/>
    <property type="evidence" value="ECO:0007669"/>
    <property type="project" value="UniProtKB-KW"/>
</dbReference>
<dbReference type="NCBIfam" id="TIGR00033">
    <property type="entry name" value="aroC"/>
    <property type="match status" value="1"/>
</dbReference>
<dbReference type="PROSITE" id="PS00789">
    <property type="entry name" value="CHORISMATE_SYNTHASE_3"/>
    <property type="match status" value="1"/>
</dbReference>
<evidence type="ECO:0000313" key="13">
    <source>
        <dbReference type="Proteomes" id="UP000184148"/>
    </source>
</evidence>
<dbReference type="GO" id="GO:0005829">
    <property type="term" value="C:cytosol"/>
    <property type="evidence" value="ECO:0007669"/>
    <property type="project" value="TreeGrafter"/>
</dbReference>
<comment type="cofactor">
    <cofactor evidence="11">
        <name>FMNH2</name>
        <dbReference type="ChEBI" id="CHEBI:57618"/>
    </cofactor>
    <text evidence="11">Reduced FMN (FMNH(2)).</text>
</comment>
<accession>A0A1M4UUI4</accession>
<keyword evidence="7 11" id="KW-0274">FAD</keyword>
<dbReference type="NCBIfam" id="NF003793">
    <property type="entry name" value="PRK05382.1"/>
    <property type="match status" value="1"/>
</dbReference>
<dbReference type="STRING" id="1121429.SAMN02745133_00764"/>
<dbReference type="Gene3D" id="3.60.150.10">
    <property type="entry name" value="Chorismate synthase AroC"/>
    <property type="match status" value="1"/>
</dbReference>
<evidence type="ECO:0000313" key="12">
    <source>
        <dbReference type="EMBL" id="SHE60260.1"/>
    </source>
</evidence>
<dbReference type="Pfam" id="PF01264">
    <property type="entry name" value="Chorismate_synt"/>
    <property type="match status" value="1"/>
</dbReference>
<evidence type="ECO:0000256" key="11">
    <source>
        <dbReference type="HAMAP-Rule" id="MF_00300"/>
    </source>
</evidence>
<evidence type="ECO:0000256" key="7">
    <source>
        <dbReference type="ARBA" id="ARBA00022827"/>
    </source>
</evidence>
<evidence type="ECO:0000256" key="6">
    <source>
        <dbReference type="ARBA" id="ARBA00022643"/>
    </source>
</evidence>
<dbReference type="GO" id="GO:0004107">
    <property type="term" value="F:chorismate synthase activity"/>
    <property type="evidence" value="ECO:0007669"/>
    <property type="project" value="UniProtKB-UniRule"/>
</dbReference>
<keyword evidence="9 11" id="KW-0057">Aromatic amino acid biosynthesis</keyword>
<dbReference type="PANTHER" id="PTHR21085">
    <property type="entry name" value="CHORISMATE SYNTHASE"/>
    <property type="match status" value="1"/>
</dbReference>
<dbReference type="PIRSF" id="PIRSF001456">
    <property type="entry name" value="Chorismate_synth"/>
    <property type="match status" value="1"/>
</dbReference>
<sequence length="387" mass="42261">MLRFLTAGESHGPALTAIVEGMIAGLPITREYINEQLARRQGGYGRGGRMKIEKDQVRFLSGVRGGRTTGSPITLQIVNKDWDNWSDIMAPGPEAHLHERVVTRPRPGHADLSGAIKYRHEDIRNVLERSSARETAARVAVGTLARCLLEELGVEIVGFVRRIGSVEAVIEEDLGTSELQKRTARSQLLCPDPQAEEAMVKEIDRARENGDSLGGIFEIRAYGVPVGLGSHVHWDRKLDSRLAGAVMGIQAIKGVEIGMGFGTAAVPGSQVHDEIYYSPDRGFYRNTNRAGGIEGGMSNGEPVVVRAAMKPIPTLYKPLLSVDLKTREPFEASVERSDVCAVPAACVVGEAVVAWELACAMMEKFGGDSLEEIKERVSQWRQLVRQV</sequence>
<keyword evidence="8 11" id="KW-0521">NADP</keyword>
<keyword evidence="13" id="KW-1185">Reference proteome</keyword>
<feature type="binding site" evidence="11">
    <location>
        <position position="295"/>
    </location>
    <ligand>
        <name>FMN</name>
        <dbReference type="ChEBI" id="CHEBI:58210"/>
    </ligand>
</feature>
<dbReference type="EMBL" id="FQUY01000003">
    <property type="protein sequence ID" value="SHE60260.1"/>
    <property type="molecule type" value="Genomic_DNA"/>
</dbReference>
<dbReference type="RefSeq" id="WP_073235961.1">
    <property type="nucleotide sequence ID" value="NZ_FQUY01000003.1"/>
</dbReference>
<keyword evidence="5 11" id="KW-0285">Flavoprotein</keyword>
<feature type="binding site" evidence="11">
    <location>
        <position position="46"/>
    </location>
    <ligand>
        <name>NADP(+)</name>
        <dbReference type="ChEBI" id="CHEBI:58349"/>
    </ligand>
</feature>
<proteinExistence type="inferred from homology"/>
<feature type="binding site" evidence="11">
    <location>
        <begin position="310"/>
        <end position="314"/>
    </location>
    <ligand>
        <name>FMN</name>
        <dbReference type="ChEBI" id="CHEBI:58210"/>
    </ligand>
</feature>
<dbReference type="PROSITE" id="PS00788">
    <property type="entry name" value="CHORISMATE_SYNTHASE_2"/>
    <property type="match status" value="1"/>
</dbReference>
<protein>
    <recommendedName>
        <fullName evidence="3 11">Chorismate synthase</fullName>
        <shortName evidence="11">CS</shortName>
        <ecNumber evidence="3 11">4.2.3.5</ecNumber>
    </recommendedName>
    <alternativeName>
        <fullName evidence="11">5-enolpyruvylshikimate-3-phosphate phospholyase</fullName>
    </alternativeName>
</protein>